<dbReference type="Gene3D" id="2.130.10.10">
    <property type="entry name" value="YVTN repeat-like/Quinoprotein amine dehydrogenase"/>
    <property type="match status" value="2"/>
</dbReference>
<evidence type="ECO:0000259" key="3">
    <source>
        <dbReference type="Pfam" id="PF14870"/>
    </source>
</evidence>
<dbReference type="SUPFAM" id="SSF110296">
    <property type="entry name" value="Oligoxyloglucan reducing end-specific cellobiohydrolase"/>
    <property type="match status" value="2"/>
</dbReference>
<dbReference type="InterPro" id="IPR015943">
    <property type="entry name" value="WD40/YVTN_repeat-like_dom_sf"/>
</dbReference>
<gene>
    <name evidence="4" type="ORF">QO018_005444</name>
</gene>
<dbReference type="PANTHER" id="PTHR47199:SF2">
    <property type="entry name" value="PHOTOSYSTEM II STABILITY_ASSEMBLY FACTOR HCF136, CHLOROPLASTIC"/>
    <property type="match status" value="1"/>
</dbReference>
<evidence type="ECO:0000313" key="5">
    <source>
        <dbReference type="Proteomes" id="UP001244552"/>
    </source>
</evidence>
<feature type="domain" description="Photosynthesis system II assembly factor Ycf48/Hcf136-like" evidence="3">
    <location>
        <begin position="221"/>
        <end position="314"/>
    </location>
</feature>
<accession>A0ABU0MSS8</accession>
<dbReference type="InterPro" id="IPR028203">
    <property type="entry name" value="PSII_CF48-like_dom"/>
</dbReference>
<protein>
    <submittedName>
        <fullName evidence="4">Photosystem II stability/assembly factor-like uncharacterized protein</fullName>
    </submittedName>
</protein>
<dbReference type="InterPro" id="IPR045392">
    <property type="entry name" value="DUF6519"/>
</dbReference>
<dbReference type="RefSeq" id="WP_209989352.1">
    <property type="nucleotide sequence ID" value="NZ_JAGINO010000028.1"/>
</dbReference>
<evidence type="ECO:0000313" key="4">
    <source>
        <dbReference type="EMBL" id="MDQ0536547.1"/>
    </source>
</evidence>
<evidence type="ECO:0000256" key="1">
    <source>
        <dbReference type="ARBA" id="ARBA00022531"/>
    </source>
</evidence>
<keyword evidence="2" id="KW-0604">Photosystem II</keyword>
<evidence type="ECO:0000256" key="2">
    <source>
        <dbReference type="ARBA" id="ARBA00023276"/>
    </source>
</evidence>
<dbReference type="PANTHER" id="PTHR47199">
    <property type="entry name" value="PHOTOSYSTEM II STABILITY/ASSEMBLY FACTOR HCF136, CHLOROPLASTIC"/>
    <property type="match status" value="1"/>
</dbReference>
<keyword evidence="1" id="KW-0602">Photosynthesis</keyword>
<dbReference type="EMBL" id="JAUSVU010000028">
    <property type="protein sequence ID" value="MDQ0536547.1"/>
    <property type="molecule type" value="Genomic_DNA"/>
</dbReference>
<organism evidence="4 5">
    <name type="scientific">Azospirillum picis</name>
    <dbReference type="NCBI Taxonomy" id="488438"/>
    <lineage>
        <taxon>Bacteria</taxon>
        <taxon>Pseudomonadati</taxon>
        <taxon>Pseudomonadota</taxon>
        <taxon>Alphaproteobacteria</taxon>
        <taxon>Rhodospirillales</taxon>
        <taxon>Azospirillaceae</taxon>
        <taxon>Azospirillum</taxon>
    </lineage>
</organism>
<sequence length="1244" mass="130008">MKADLSRDTFDSRQHFSSVRLQQGRIITDADWNEQADITRHRDETQAHGMIGPCGGPMGAAGYALVAETNALAVHALDADNAWVLAEDGALLATDNGGVDFALADLGTAEHLRAAASVGETGWVVGDAGLVRRTTDGGTTWTAPNAGTVRTLRGVTAVGTSHAWAVGDGGTVVFTTDSGASWRRVETGAARLYAVEFADTLNGLSVGNHGAILSTGDGGETWTAVDGGTTAHLRALARIGTTRAWVAGERGTILRSIDGGANWTVCSTRSAATLHAIAFRDANEGWAAGVGGTILHTSDGGETWLAEDIGVDTALRGLSVFGAEPAWAVGDGGVTVRLGGGSPASAVTVLPAVNLSISPGRYYIDGVLCELDTRGSFAHQADGGTGKRLAPGVHLLYLNAWQRHVSALAAPSIREIALGGPDTATRAQMVCQVRALVLAATSPFVVTCDSTIPEWEVLTSTARPRLAARAEPQLTVTSLCEIAATTGYRRLENQLYRIEVHEGGASPSFKWSRENGSVGYAVVSVSVDATANETTVRVAARGRDANLDVAVHDCVELTDDVAELTARAGTLHKYVANGDDPLELVLAGVPSGSIGLDPERHPVLRRWDHGANLILGHALPILEDVWIALEDGVEVRFSPGGNYRPGDYWIVPARTITGDVEWPRDEHGDPVAREPAGIADTYCRLGLVEVGPDGTITVVGDCRELFPPLTAFKMIHYVSGDGQDAAPGAVLAQPLTVRVARGNLPVEGARIRFEVESGGGGVGDGTGSFAATHEVTTDASGLAECRWSLGPGATRRDRFQRTRASLLDADGDPVPGQVIVYCATTTLVVLYVSGDGQEGDAGSDLPYRLRLRVTNGCDGIAGVALAASVEEGGGAIVGPGVTDADGYAAFDWRLGAGGGQRATVRVRDAGGTELQRLEYTAAVRQPVPSGGGCEVTIGPGGDFEKLSRELLAQLFEIGQGAACVCFLPGHHGIDGLEFDGNGEARLSIHGCGPTAVVEVNGGIALSGFLALELRNLELALSEDQGVLLRKNRNVSLSTVSITRQQVEGHEPCLHVVQVGDLAIGCCVVGAAWPASVVIEEVIGACRIDGSRFAGPLSFYGLPRWGDVRRYIEAFSDHPEARLEANTSSLQLTRNDLQLLTIGGDIAETLVNRKARGLFQTAVLDSNNFAVGQNVFASAFLNFANNSLLATAPGDNFIYGAMIAVRATAVGNLALFFNKIGFLHLLTPAGGLSTNAANQVSIQPP</sequence>
<proteinExistence type="predicted"/>
<dbReference type="CDD" id="cd15482">
    <property type="entry name" value="Sialidase_non-viral"/>
    <property type="match status" value="1"/>
</dbReference>
<name>A0ABU0MSS8_9PROT</name>
<comment type="caution">
    <text evidence="4">The sequence shown here is derived from an EMBL/GenBank/DDBJ whole genome shotgun (WGS) entry which is preliminary data.</text>
</comment>
<dbReference type="Pfam" id="PF14870">
    <property type="entry name" value="PSII_BNR"/>
    <property type="match status" value="2"/>
</dbReference>
<dbReference type="Pfam" id="PF20129">
    <property type="entry name" value="DUF6519"/>
    <property type="match status" value="3"/>
</dbReference>
<reference evidence="4 5" key="1">
    <citation type="submission" date="2023-07" db="EMBL/GenBank/DDBJ databases">
        <title>Genomic Encyclopedia of Type Strains, Phase IV (KMG-IV): sequencing the most valuable type-strain genomes for metagenomic binning, comparative biology and taxonomic classification.</title>
        <authorList>
            <person name="Goeker M."/>
        </authorList>
    </citation>
    <scope>NUCLEOTIDE SEQUENCE [LARGE SCALE GENOMIC DNA]</scope>
    <source>
        <strain evidence="4 5">DSM 19922</strain>
    </source>
</reference>
<keyword evidence="5" id="KW-1185">Reference proteome</keyword>
<feature type="domain" description="Photosynthesis system II assembly factor Ycf48/Hcf136-like" evidence="3">
    <location>
        <begin position="67"/>
        <end position="183"/>
    </location>
</feature>
<dbReference type="Proteomes" id="UP001244552">
    <property type="component" value="Unassembled WGS sequence"/>
</dbReference>